<feature type="compositionally biased region" description="Polar residues" evidence="1">
    <location>
        <begin position="40"/>
        <end position="57"/>
    </location>
</feature>
<keyword evidence="3" id="KW-1185">Reference proteome</keyword>
<feature type="compositionally biased region" description="Basic residues" evidence="1">
    <location>
        <begin position="373"/>
        <end position="382"/>
    </location>
</feature>
<dbReference type="OrthoDB" id="5138418at2759"/>
<reference evidence="2 3" key="1">
    <citation type="journal article" date="2018" name="Mol. Ecol.">
        <title>The obligate alkalophilic soda-lake fungus Sodiomyces alkalinus has shifted to a protein diet.</title>
        <authorList>
            <person name="Grum-Grzhimaylo A.A."/>
            <person name="Falkoski D.L."/>
            <person name="van den Heuvel J."/>
            <person name="Valero-Jimenez C.A."/>
            <person name="Min B."/>
            <person name="Choi I.G."/>
            <person name="Lipzen A."/>
            <person name="Daum C.G."/>
            <person name="Aanen D.K."/>
            <person name="Tsang A."/>
            <person name="Henrissat B."/>
            <person name="Bilanenko E.N."/>
            <person name="de Vries R.P."/>
            <person name="van Kan J.A.L."/>
            <person name="Grigoriev I.V."/>
            <person name="Debets A.J.M."/>
        </authorList>
    </citation>
    <scope>NUCLEOTIDE SEQUENCE [LARGE SCALE GENOMIC DNA]</scope>
    <source>
        <strain evidence="2 3">F11</strain>
    </source>
</reference>
<organism evidence="2 3">
    <name type="scientific">Sodiomyces alkalinus (strain CBS 110278 / VKM F-3762 / F11)</name>
    <name type="common">Alkaliphilic filamentous fungus</name>
    <dbReference type="NCBI Taxonomy" id="1314773"/>
    <lineage>
        <taxon>Eukaryota</taxon>
        <taxon>Fungi</taxon>
        <taxon>Dikarya</taxon>
        <taxon>Ascomycota</taxon>
        <taxon>Pezizomycotina</taxon>
        <taxon>Sordariomycetes</taxon>
        <taxon>Hypocreomycetidae</taxon>
        <taxon>Glomerellales</taxon>
        <taxon>Plectosphaerellaceae</taxon>
        <taxon>Sodiomyces</taxon>
    </lineage>
</organism>
<gene>
    <name evidence="2" type="ORF">SODALDRAFT_327136</name>
</gene>
<feature type="region of interest" description="Disordered" evidence="1">
    <location>
        <begin position="1"/>
        <end position="80"/>
    </location>
</feature>
<feature type="compositionally biased region" description="Polar residues" evidence="1">
    <location>
        <begin position="333"/>
        <end position="350"/>
    </location>
</feature>
<evidence type="ECO:0000313" key="2">
    <source>
        <dbReference type="EMBL" id="ROT42975.1"/>
    </source>
</evidence>
<feature type="compositionally biased region" description="Basic and acidic residues" evidence="1">
    <location>
        <begin position="512"/>
        <end position="532"/>
    </location>
</feature>
<feature type="compositionally biased region" description="Gly residues" evidence="1">
    <location>
        <begin position="122"/>
        <end position="131"/>
    </location>
</feature>
<protein>
    <submittedName>
        <fullName evidence="2">Uncharacterized protein</fullName>
    </submittedName>
</protein>
<evidence type="ECO:0000256" key="1">
    <source>
        <dbReference type="SAM" id="MobiDB-lite"/>
    </source>
</evidence>
<feature type="compositionally biased region" description="Low complexity" evidence="1">
    <location>
        <begin position="440"/>
        <end position="450"/>
    </location>
</feature>
<dbReference type="STRING" id="1314773.A0A3N2Q8M0"/>
<feature type="compositionally biased region" description="Low complexity" evidence="1">
    <location>
        <begin position="360"/>
        <end position="370"/>
    </location>
</feature>
<dbReference type="AlphaFoldDB" id="A0A3N2Q8M0"/>
<feature type="region of interest" description="Disordered" evidence="1">
    <location>
        <begin position="253"/>
        <end position="533"/>
    </location>
</feature>
<feature type="compositionally biased region" description="Polar residues" evidence="1">
    <location>
        <begin position="253"/>
        <end position="262"/>
    </location>
</feature>
<feature type="region of interest" description="Disordered" evidence="1">
    <location>
        <begin position="116"/>
        <end position="135"/>
    </location>
</feature>
<sequence length="568" mass="60620">MTRSSHYQMPGAYWDSQTTGVHPGIFRPPISSSSAASSMHLVQSAASLVSENASSAMQAKRKRDRKESSREHTPLQEWSDANMNMNIDSLGSHTPHLDTPGAGRRERAISGRYTLAGQLETPGGGGGGGGLEDSLYSDSDYRRALGSKRPFAEAESPANGHPHLLVKPDHQAGSNEGWSKLAFNTIGGVVGKFWEFCKTGAFKGFYAGGGKGYALNDHNTINSNGQQAVPTWDSRTANGANMQAVQNTDGYFPSFNPSSVTDHTVPGGFPQSDYAPYSPECFENTTPESTPSQPAAKRRQLDEGDELRRNWIVVDEPTSTRKKNNPRPISRMSARTTPSRNSRPSINTGRRISVPVSRLSSSAAAAAAASPRRTAHANHNRISHAGSPGLSPREPASFASFSGARLSFSRPSSPGPLSPSRIPVPSRPAGSGNGSGNSNGNGRSSLGPNPFARPSSSADSYHPRNGSSDAAAAGAPHFTHRRTQSGASAATSRAPPKPREEGILQDSPRLTPEAKKLAAKRRREEQNADMRMNDFNTRLQEMIRQGKEALGTKIEVAGDAGGWESEDD</sequence>
<feature type="compositionally biased region" description="Basic and acidic residues" evidence="1">
    <location>
        <begin position="65"/>
        <end position="74"/>
    </location>
</feature>
<dbReference type="Proteomes" id="UP000272025">
    <property type="component" value="Unassembled WGS sequence"/>
</dbReference>
<dbReference type="RefSeq" id="XP_028470781.1">
    <property type="nucleotide sequence ID" value="XM_028610345.1"/>
</dbReference>
<feature type="compositionally biased region" description="Polar residues" evidence="1">
    <location>
        <begin position="283"/>
        <end position="293"/>
    </location>
</feature>
<evidence type="ECO:0000313" key="3">
    <source>
        <dbReference type="Proteomes" id="UP000272025"/>
    </source>
</evidence>
<feature type="compositionally biased region" description="Low complexity" evidence="1">
    <location>
        <begin position="418"/>
        <end position="430"/>
    </location>
</feature>
<feature type="compositionally biased region" description="Basic and acidic residues" evidence="1">
    <location>
        <begin position="299"/>
        <end position="309"/>
    </location>
</feature>
<name>A0A3N2Q8M0_SODAK</name>
<dbReference type="EMBL" id="ML119051">
    <property type="protein sequence ID" value="ROT42975.1"/>
    <property type="molecule type" value="Genomic_DNA"/>
</dbReference>
<dbReference type="GeneID" id="39578823"/>
<proteinExistence type="predicted"/>
<accession>A0A3N2Q8M0</accession>